<keyword evidence="5" id="KW-1015">Disulfide bond</keyword>
<evidence type="ECO:0000256" key="4">
    <source>
        <dbReference type="ARBA" id="ARBA00022729"/>
    </source>
</evidence>
<protein>
    <submittedName>
        <fullName evidence="9">Fibroblast growth factor binding protein 3</fullName>
    </submittedName>
</protein>
<name>A0A8C8VM72_9SAUR</name>
<proteinExistence type="inferred from homology"/>
<evidence type="ECO:0000256" key="8">
    <source>
        <dbReference type="SAM" id="SignalP"/>
    </source>
</evidence>
<accession>A0A8C8VM72</accession>
<keyword evidence="6" id="KW-0340">Growth factor binding</keyword>
<evidence type="ECO:0000256" key="3">
    <source>
        <dbReference type="ARBA" id="ARBA00022525"/>
    </source>
</evidence>
<reference evidence="9" key="2">
    <citation type="submission" date="2025-09" db="UniProtKB">
        <authorList>
            <consortium name="Ensembl"/>
        </authorList>
    </citation>
    <scope>IDENTIFICATION</scope>
</reference>
<dbReference type="Pfam" id="PF06473">
    <property type="entry name" value="FGF-BP1"/>
    <property type="match status" value="1"/>
</dbReference>
<feature type="compositionally biased region" description="Gly residues" evidence="7">
    <location>
        <begin position="148"/>
        <end position="161"/>
    </location>
</feature>
<feature type="compositionally biased region" description="Low complexity" evidence="7">
    <location>
        <begin position="162"/>
        <end position="180"/>
    </location>
</feature>
<dbReference type="Ensembl" id="ENSPCET00000018504.1">
    <property type="protein sequence ID" value="ENSPCEP00000017888.1"/>
    <property type="gene ID" value="ENSPCEG00000014004.1"/>
</dbReference>
<evidence type="ECO:0000256" key="1">
    <source>
        <dbReference type="ARBA" id="ARBA00004613"/>
    </source>
</evidence>
<evidence type="ECO:0000313" key="10">
    <source>
        <dbReference type="Proteomes" id="UP000694393"/>
    </source>
</evidence>
<evidence type="ECO:0000313" key="9">
    <source>
        <dbReference type="Ensembl" id="ENSPCEP00000017888.1"/>
    </source>
</evidence>
<keyword evidence="4 8" id="KW-0732">Signal</keyword>
<keyword evidence="3" id="KW-0964">Secreted</keyword>
<feature type="region of interest" description="Disordered" evidence="7">
    <location>
        <begin position="134"/>
        <end position="229"/>
    </location>
</feature>
<dbReference type="PANTHER" id="PTHR15258">
    <property type="entry name" value="FGF BINDING PROTEIN-RELATED"/>
    <property type="match status" value="1"/>
</dbReference>
<feature type="signal peptide" evidence="8">
    <location>
        <begin position="1"/>
        <end position="22"/>
    </location>
</feature>
<feature type="chain" id="PRO_5034786831" evidence="8">
    <location>
        <begin position="23"/>
        <end position="252"/>
    </location>
</feature>
<comment type="similarity">
    <text evidence="2">Belongs to the fibroblast growth factor-binding protein family.</text>
</comment>
<dbReference type="GO" id="GO:0005576">
    <property type="term" value="C:extracellular region"/>
    <property type="evidence" value="ECO:0007669"/>
    <property type="project" value="UniProtKB-SubCell"/>
</dbReference>
<organism evidence="9 10">
    <name type="scientific">Pelusios castaneus</name>
    <name type="common">West African mud turtle</name>
    <dbReference type="NCBI Taxonomy" id="367368"/>
    <lineage>
        <taxon>Eukaryota</taxon>
        <taxon>Metazoa</taxon>
        <taxon>Chordata</taxon>
        <taxon>Craniata</taxon>
        <taxon>Vertebrata</taxon>
        <taxon>Euteleostomi</taxon>
        <taxon>Archelosauria</taxon>
        <taxon>Testudinata</taxon>
        <taxon>Testudines</taxon>
        <taxon>Pleurodira</taxon>
        <taxon>Pelomedusidae</taxon>
        <taxon>Pelusios</taxon>
    </lineage>
</organism>
<dbReference type="InterPro" id="IPR010510">
    <property type="entry name" value="FGF1-bd"/>
</dbReference>
<evidence type="ECO:0000256" key="7">
    <source>
        <dbReference type="SAM" id="MobiDB-lite"/>
    </source>
</evidence>
<sequence>MKAPRALTLSLLLLSCAASGQGRDREAAEPGGQPARWARSGQFSTREQHVCSWQLVPAEAATELRLSCRAPAGGGNSEGLQCAYRGQPERCAAYSAKGRQYWKQILGKLRRKHHPCQDGSPLRARLCSAKGPPEAQLRLVPPSPAAVGGPGGGRANGGGRGQEAATLQQQQQPRAAGAKAVSSSADAGALEKRRKEGKRRGGPGSPAPPEKRPSTAAGSPEPPTELAGDLAETYCAEQWHSLCSFFVNFWNG</sequence>
<evidence type="ECO:0000256" key="5">
    <source>
        <dbReference type="ARBA" id="ARBA00023157"/>
    </source>
</evidence>
<dbReference type="GO" id="GO:0007267">
    <property type="term" value="P:cell-cell signaling"/>
    <property type="evidence" value="ECO:0007669"/>
    <property type="project" value="TreeGrafter"/>
</dbReference>
<dbReference type="Proteomes" id="UP000694393">
    <property type="component" value="Unplaced"/>
</dbReference>
<reference evidence="9" key="1">
    <citation type="submission" date="2025-08" db="UniProtKB">
        <authorList>
            <consortium name="Ensembl"/>
        </authorList>
    </citation>
    <scope>IDENTIFICATION</scope>
</reference>
<evidence type="ECO:0000256" key="2">
    <source>
        <dbReference type="ARBA" id="ARBA00008326"/>
    </source>
</evidence>
<keyword evidence="10" id="KW-1185">Reference proteome</keyword>
<dbReference type="PANTHER" id="PTHR15258:SF3">
    <property type="entry name" value="FIBROBLAST GROWTH FACTOR-BINDING PROTEIN 3"/>
    <property type="match status" value="1"/>
</dbReference>
<comment type="subcellular location">
    <subcellularLocation>
        <location evidence="1">Secreted</location>
    </subcellularLocation>
</comment>
<dbReference type="PROSITE" id="PS51257">
    <property type="entry name" value="PROKAR_LIPOPROTEIN"/>
    <property type="match status" value="1"/>
</dbReference>
<dbReference type="AlphaFoldDB" id="A0A8C8VM72"/>
<dbReference type="GO" id="GO:0019838">
    <property type="term" value="F:growth factor binding"/>
    <property type="evidence" value="ECO:0007669"/>
    <property type="project" value="UniProtKB-KW"/>
</dbReference>
<evidence type="ECO:0000256" key="6">
    <source>
        <dbReference type="ARBA" id="ARBA00023183"/>
    </source>
</evidence>